<dbReference type="SUPFAM" id="SSF46785">
    <property type="entry name" value="Winged helix' DNA-binding domain"/>
    <property type="match status" value="1"/>
</dbReference>
<dbReference type="AlphaFoldDB" id="A0A8J3VN84"/>
<dbReference type="InterPro" id="IPR036388">
    <property type="entry name" value="WH-like_DNA-bd_sf"/>
</dbReference>
<proteinExistence type="predicted"/>
<feature type="domain" description="HTH arsR-type" evidence="1">
    <location>
        <begin position="13"/>
        <end position="83"/>
    </location>
</feature>
<dbReference type="Pfam" id="PF12840">
    <property type="entry name" value="HTH_20"/>
    <property type="match status" value="1"/>
</dbReference>
<keyword evidence="3" id="KW-1185">Reference proteome</keyword>
<evidence type="ECO:0000259" key="1">
    <source>
        <dbReference type="SMART" id="SM00418"/>
    </source>
</evidence>
<dbReference type="SMART" id="SM00418">
    <property type="entry name" value="HTH_ARSR"/>
    <property type="match status" value="1"/>
</dbReference>
<dbReference type="EMBL" id="BONZ01000012">
    <property type="protein sequence ID" value="GIH12954.1"/>
    <property type="molecule type" value="Genomic_DNA"/>
</dbReference>
<dbReference type="RefSeq" id="WP_203916645.1">
    <property type="nucleotide sequence ID" value="NZ_BONZ01000012.1"/>
</dbReference>
<comment type="caution">
    <text evidence="2">The sequence shown here is derived from an EMBL/GenBank/DDBJ whole genome shotgun (WGS) entry which is preliminary data.</text>
</comment>
<dbReference type="CDD" id="cd00090">
    <property type="entry name" value="HTH_ARSR"/>
    <property type="match status" value="1"/>
</dbReference>
<dbReference type="InterPro" id="IPR001845">
    <property type="entry name" value="HTH_ArsR_DNA-bd_dom"/>
</dbReference>
<evidence type="ECO:0000313" key="2">
    <source>
        <dbReference type="EMBL" id="GIH12954.1"/>
    </source>
</evidence>
<accession>A0A8J3VN84</accession>
<dbReference type="InterPro" id="IPR011991">
    <property type="entry name" value="ArsR-like_HTH"/>
</dbReference>
<dbReference type="Gene3D" id="1.10.10.10">
    <property type="entry name" value="Winged helix-like DNA-binding domain superfamily/Winged helix DNA-binding domain"/>
    <property type="match status" value="1"/>
</dbReference>
<dbReference type="GO" id="GO:0003700">
    <property type="term" value="F:DNA-binding transcription factor activity"/>
    <property type="evidence" value="ECO:0007669"/>
    <property type="project" value="InterPro"/>
</dbReference>
<dbReference type="InterPro" id="IPR036390">
    <property type="entry name" value="WH_DNA-bd_sf"/>
</dbReference>
<protein>
    <submittedName>
        <fullName evidence="2">Transcriptional regulator</fullName>
    </submittedName>
</protein>
<gene>
    <name evidence="2" type="ORF">Raf01_11260</name>
</gene>
<sequence length="205" mass="22470">MSPERRTTISEPEAMAALTHPVRLDLLNYLMAEGPATASRCARAVGDTPSNCSYHLRVLARHGLVGAEESADGRERPWRALITGYEVEGARDEPGTPRAQSAAALLALSVQRDQRLVRDYLAHRDRAPRRWRQADGYSTYTLRMTPAELTALGERLDALIRPYIAATREDAPRGAELVHLGLHAFAIEPTAESGDPEPPDAGTRP</sequence>
<dbReference type="Proteomes" id="UP000642748">
    <property type="component" value="Unassembled WGS sequence"/>
</dbReference>
<reference evidence="2" key="1">
    <citation type="submission" date="2021-01" db="EMBL/GenBank/DDBJ databases">
        <title>Whole genome shotgun sequence of Rugosimonospora africana NBRC 104875.</title>
        <authorList>
            <person name="Komaki H."/>
            <person name="Tamura T."/>
        </authorList>
    </citation>
    <scope>NUCLEOTIDE SEQUENCE</scope>
    <source>
        <strain evidence="2">NBRC 104875</strain>
    </source>
</reference>
<organism evidence="2 3">
    <name type="scientific">Rugosimonospora africana</name>
    <dbReference type="NCBI Taxonomy" id="556532"/>
    <lineage>
        <taxon>Bacteria</taxon>
        <taxon>Bacillati</taxon>
        <taxon>Actinomycetota</taxon>
        <taxon>Actinomycetes</taxon>
        <taxon>Micromonosporales</taxon>
        <taxon>Micromonosporaceae</taxon>
        <taxon>Rugosimonospora</taxon>
    </lineage>
</organism>
<name>A0A8J3VN84_9ACTN</name>
<evidence type="ECO:0000313" key="3">
    <source>
        <dbReference type="Proteomes" id="UP000642748"/>
    </source>
</evidence>